<keyword evidence="2" id="KW-0863">Zinc-finger</keyword>
<feature type="zinc finger region" description="dksA C4-type" evidence="4">
    <location>
        <begin position="79"/>
        <end position="103"/>
    </location>
</feature>
<evidence type="ECO:0000256" key="1">
    <source>
        <dbReference type="ARBA" id="ARBA00022723"/>
    </source>
</evidence>
<dbReference type="RefSeq" id="WP_191764112.1">
    <property type="nucleotide sequence ID" value="NZ_JACSPM010000001.1"/>
</dbReference>
<dbReference type="Pfam" id="PF01258">
    <property type="entry name" value="zf-dskA_traR"/>
    <property type="match status" value="1"/>
</dbReference>
<proteinExistence type="predicted"/>
<keyword evidence="1" id="KW-0479">Metal-binding</keyword>
<evidence type="ECO:0000256" key="4">
    <source>
        <dbReference type="PROSITE-ProRule" id="PRU00510"/>
    </source>
</evidence>
<dbReference type="EMBL" id="JACSPM010000001">
    <property type="protein sequence ID" value="MBD8022567.1"/>
    <property type="molecule type" value="Genomic_DNA"/>
</dbReference>
<evidence type="ECO:0000259" key="5">
    <source>
        <dbReference type="Pfam" id="PF01258"/>
    </source>
</evidence>
<evidence type="ECO:0000256" key="3">
    <source>
        <dbReference type="ARBA" id="ARBA00022833"/>
    </source>
</evidence>
<feature type="domain" description="Zinc finger DksA/TraR C4-type" evidence="5">
    <location>
        <begin position="74"/>
        <end position="105"/>
    </location>
</feature>
<dbReference type="Proteomes" id="UP000602532">
    <property type="component" value="Unassembled WGS sequence"/>
</dbReference>
<protein>
    <submittedName>
        <fullName evidence="6">TraR/DksA C4-type zinc finger protein</fullName>
    </submittedName>
</protein>
<name>A0ABR8X060_9MICO</name>
<keyword evidence="7" id="KW-1185">Reference proteome</keyword>
<keyword evidence="3" id="KW-0862">Zinc</keyword>
<evidence type="ECO:0000313" key="6">
    <source>
        <dbReference type="EMBL" id="MBD8022567.1"/>
    </source>
</evidence>
<reference evidence="6 7" key="1">
    <citation type="submission" date="2020-08" db="EMBL/GenBank/DDBJ databases">
        <title>A Genomic Blueprint of the Chicken Gut Microbiome.</title>
        <authorList>
            <person name="Gilroy R."/>
            <person name="Ravi A."/>
            <person name="Getino M."/>
            <person name="Pursley I."/>
            <person name="Horton D.L."/>
            <person name="Alikhan N.-F."/>
            <person name="Baker D."/>
            <person name="Gharbi K."/>
            <person name="Hall N."/>
            <person name="Watson M."/>
            <person name="Adriaenssens E.M."/>
            <person name="Foster-Nyarko E."/>
            <person name="Jarju S."/>
            <person name="Secka A."/>
            <person name="Antonio M."/>
            <person name="Oren A."/>
            <person name="Chaudhuri R."/>
            <person name="La Ragione R.M."/>
            <person name="Hildebrand F."/>
            <person name="Pallen M.J."/>
        </authorList>
    </citation>
    <scope>NUCLEOTIDE SEQUENCE [LARGE SCALE GENOMIC DNA]</scope>
    <source>
        <strain evidence="6 7">Sa1CUA4</strain>
    </source>
</reference>
<dbReference type="PANTHER" id="PTHR33823:SF4">
    <property type="entry name" value="GENERAL STRESS PROTEIN 16O"/>
    <property type="match status" value="1"/>
</dbReference>
<dbReference type="PROSITE" id="PS51128">
    <property type="entry name" value="ZF_DKSA_2"/>
    <property type="match status" value="1"/>
</dbReference>
<sequence>MLADNAAPTLADPPLDPDEIRRALDTELERREALVEELAPRAIPNVDPVAYMTAAATRREIDQIRAALGRLTAGTFGSCIRCGGAIAAGRLEVLPHAETCIDCQSHVES</sequence>
<dbReference type="SUPFAM" id="SSF57716">
    <property type="entry name" value="Glucocorticoid receptor-like (DNA-binding domain)"/>
    <property type="match status" value="1"/>
</dbReference>
<dbReference type="InterPro" id="IPR000962">
    <property type="entry name" value="Znf_DskA_TraR"/>
</dbReference>
<evidence type="ECO:0000313" key="7">
    <source>
        <dbReference type="Proteomes" id="UP000602532"/>
    </source>
</evidence>
<dbReference type="Gene3D" id="1.20.120.910">
    <property type="entry name" value="DksA, coiled-coil domain"/>
    <property type="match status" value="1"/>
</dbReference>
<accession>A0ABR8X060</accession>
<gene>
    <name evidence="6" type="ORF">H9622_03045</name>
</gene>
<evidence type="ECO:0000256" key="2">
    <source>
        <dbReference type="ARBA" id="ARBA00022771"/>
    </source>
</evidence>
<organism evidence="6 7">
    <name type="scientific">Microbacterium gallinarum</name>
    <dbReference type="NCBI Taxonomy" id="2762209"/>
    <lineage>
        <taxon>Bacteria</taxon>
        <taxon>Bacillati</taxon>
        <taxon>Actinomycetota</taxon>
        <taxon>Actinomycetes</taxon>
        <taxon>Micrococcales</taxon>
        <taxon>Microbacteriaceae</taxon>
        <taxon>Microbacterium</taxon>
    </lineage>
</organism>
<comment type="caution">
    <text evidence="6">The sequence shown here is derived from an EMBL/GenBank/DDBJ whole genome shotgun (WGS) entry which is preliminary data.</text>
</comment>
<dbReference type="PANTHER" id="PTHR33823">
    <property type="entry name" value="RNA POLYMERASE-BINDING TRANSCRIPTION FACTOR DKSA-RELATED"/>
    <property type="match status" value="1"/>
</dbReference>